<accession>A0A2V3IWN5</accession>
<evidence type="ECO:0000256" key="1">
    <source>
        <dbReference type="SAM" id="MobiDB-lite"/>
    </source>
</evidence>
<feature type="compositionally biased region" description="Basic and acidic residues" evidence="1">
    <location>
        <begin position="141"/>
        <end position="152"/>
    </location>
</feature>
<dbReference type="InterPro" id="IPR036390">
    <property type="entry name" value="WH_DNA-bd_sf"/>
</dbReference>
<evidence type="ECO:0000313" key="4">
    <source>
        <dbReference type="Proteomes" id="UP000247409"/>
    </source>
</evidence>
<protein>
    <recommendedName>
        <fullName evidence="2">RNA polymerase II elongation factor ELL N-terminal domain-containing protein</fullName>
    </recommendedName>
</protein>
<sequence length="504" mass="56580">MPTAHQPQSDLPHSPTYLPPLSPSAKCHPHHASGTPVPQTYQLKLSSDVFNAILKGQDQATIEFTELDQGTIHLPNHADVSFNTRPTPANDDETARAALYSRRGNNMRLVAPVHYEMDIHKHTTPRRKVNIGPLPKRGKTKRDSKPNEDSQRPPKRPRSRIPVQCPRGESPTRNSTALPATPSQSHKANGSVIQVPRSGPINAPLRSTSRSPPTQNGKQSGTQRSMKSSISSIGALRQRFSPPSTTQLPGPIGRAAPTKSRQAPQTISRGGSPNTQTGSGAGLGAKPKLKDSEEIRRHVVHSLALGDMTLNAMRRRHESRNMDSAVLDEVLKDVADVTGDNYRLKKRAWREVYDSYSEYSDMNRKLMRQNRVQVCGLVDGKLRAEFMNDDALQEEINELSKQFSKGVYEVENDEDERLARRNYERVHVLYGEVIDRMSMVNGKFVELRERLETCTESSGKEEVKNTIRSCDRRYGESFKRFERVLPKMHGFLKGIQEAVCNYER</sequence>
<keyword evidence="4" id="KW-1185">Reference proteome</keyword>
<feature type="domain" description="RNA polymerase II elongation factor ELL N-terminal" evidence="2">
    <location>
        <begin position="277"/>
        <end position="373"/>
    </location>
</feature>
<dbReference type="Pfam" id="PF10390">
    <property type="entry name" value="ELL"/>
    <property type="match status" value="1"/>
</dbReference>
<dbReference type="InterPro" id="IPR019464">
    <property type="entry name" value="ELL_N"/>
</dbReference>
<feature type="region of interest" description="Disordered" evidence="1">
    <location>
        <begin position="1"/>
        <end position="35"/>
    </location>
</feature>
<feature type="compositionally biased region" description="Polar residues" evidence="1">
    <location>
        <begin position="259"/>
        <end position="278"/>
    </location>
</feature>
<evidence type="ECO:0000259" key="2">
    <source>
        <dbReference type="Pfam" id="PF10390"/>
    </source>
</evidence>
<name>A0A2V3IWN5_9FLOR</name>
<dbReference type="InterPro" id="IPR042065">
    <property type="entry name" value="E3_ELL-like"/>
</dbReference>
<dbReference type="AlphaFoldDB" id="A0A2V3IWN5"/>
<dbReference type="OrthoDB" id="10540995at2759"/>
<dbReference type="SUPFAM" id="SSF46785">
    <property type="entry name" value="Winged helix' DNA-binding domain"/>
    <property type="match status" value="1"/>
</dbReference>
<organism evidence="3 4">
    <name type="scientific">Gracilariopsis chorda</name>
    <dbReference type="NCBI Taxonomy" id="448386"/>
    <lineage>
        <taxon>Eukaryota</taxon>
        <taxon>Rhodophyta</taxon>
        <taxon>Florideophyceae</taxon>
        <taxon>Rhodymeniophycidae</taxon>
        <taxon>Gracilariales</taxon>
        <taxon>Gracilariaceae</taxon>
        <taxon>Gracilariopsis</taxon>
    </lineage>
</organism>
<evidence type="ECO:0000313" key="3">
    <source>
        <dbReference type="EMBL" id="PXF46564.1"/>
    </source>
</evidence>
<feature type="region of interest" description="Disordered" evidence="1">
    <location>
        <begin position="118"/>
        <end position="294"/>
    </location>
</feature>
<dbReference type="GO" id="GO:0006368">
    <property type="term" value="P:transcription elongation by RNA polymerase II"/>
    <property type="evidence" value="ECO:0007669"/>
    <property type="project" value="InterPro"/>
</dbReference>
<reference evidence="3 4" key="1">
    <citation type="journal article" date="2018" name="Mol. Biol. Evol.">
        <title>Analysis of the draft genome of the red seaweed Gracilariopsis chorda provides insights into genome size evolution in Rhodophyta.</title>
        <authorList>
            <person name="Lee J."/>
            <person name="Yang E.C."/>
            <person name="Graf L."/>
            <person name="Yang J.H."/>
            <person name="Qiu H."/>
            <person name="Zel Zion U."/>
            <person name="Chan C.X."/>
            <person name="Stephens T.G."/>
            <person name="Weber A.P.M."/>
            <person name="Boo G.H."/>
            <person name="Boo S.M."/>
            <person name="Kim K.M."/>
            <person name="Shin Y."/>
            <person name="Jung M."/>
            <person name="Lee S.J."/>
            <person name="Yim H.S."/>
            <person name="Lee J.H."/>
            <person name="Bhattacharya D."/>
            <person name="Yoon H.S."/>
        </authorList>
    </citation>
    <scope>NUCLEOTIDE SEQUENCE [LARGE SCALE GENOMIC DNA]</scope>
    <source>
        <strain evidence="3 4">SKKU-2015</strain>
        <tissue evidence="3">Whole body</tissue>
    </source>
</reference>
<proteinExistence type="predicted"/>
<dbReference type="GO" id="GO:0008023">
    <property type="term" value="C:transcription elongation factor complex"/>
    <property type="evidence" value="ECO:0007669"/>
    <property type="project" value="InterPro"/>
</dbReference>
<dbReference type="EMBL" id="NBIV01000036">
    <property type="protein sequence ID" value="PXF46564.1"/>
    <property type="molecule type" value="Genomic_DNA"/>
</dbReference>
<dbReference type="Gene3D" id="1.10.10.2670">
    <property type="entry name" value="E3 ubiquitin-protein ligase"/>
    <property type="match status" value="1"/>
</dbReference>
<feature type="compositionally biased region" description="Polar residues" evidence="1">
    <location>
        <begin position="205"/>
        <end position="232"/>
    </location>
</feature>
<feature type="compositionally biased region" description="Polar residues" evidence="1">
    <location>
        <begin position="1"/>
        <end position="11"/>
    </location>
</feature>
<comment type="caution">
    <text evidence="3">The sequence shown here is derived from an EMBL/GenBank/DDBJ whole genome shotgun (WGS) entry which is preliminary data.</text>
</comment>
<gene>
    <name evidence="3" type="ORF">BWQ96_03692</name>
</gene>
<dbReference type="Proteomes" id="UP000247409">
    <property type="component" value="Unassembled WGS sequence"/>
</dbReference>
<feature type="compositionally biased region" description="Polar residues" evidence="1">
    <location>
        <begin position="171"/>
        <end position="192"/>
    </location>
</feature>